<dbReference type="PANTHER" id="PTHR34978">
    <property type="entry name" value="POSSIBLE SENSOR-TRANSDUCER PROTEIN BLAR"/>
    <property type="match status" value="1"/>
</dbReference>
<dbReference type="InterPro" id="IPR001915">
    <property type="entry name" value="Peptidase_M48"/>
</dbReference>
<dbReference type="Gene3D" id="3.30.2010.10">
    <property type="entry name" value="Metalloproteases ('zincins'), catalytic domain"/>
    <property type="match status" value="1"/>
</dbReference>
<evidence type="ECO:0000256" key="4">
    <source>
        <dbReference type="ARBA" id="ARBA00022833"/>
    </source>
</evidence>
<dbReference type="CDD" id="cd07326">
    <property type="entry name" value="M56_BlaR1_MecR1_like"/>
    <property type="match status" value="1"/>
</dbReference>
<dbReference type="Proteomes" id="UP001499987">
    <property type="component" value="Unassembled WGS sequence"/>
</dbReference>
<protein>
    <recommendedName>
        <fullName evidence="8">Peptidase M48 domain-containing protein</fullName>
    </recommendedName>
</protein>
<comment type="similarity">
    <text evidence="6">Belongs to the peptidase M48 family.</text>
</comment>
<dbReference type="Pfam" id="PF01435">
    <property type="entry name" value="Peptidase_M48"/>
    <property type="match status" value="1"/>
</dbReference>
<sequence length="292" mass="31138">MTVLVLLAAFLAVTGWLAPRQLARSAWAPRAPRAAITTWAALILACAANVVMLAHRLITADHHGRGPFGWLLPAGLRGSGGSTGHAQAFWMGMAILAALSAVVLTAWIRGARARRRHREQLDLVARRHEDGWLVMDADEPVAWCVAGDGGRIVLTEGALRMSPAHRGAVLAHEGAHLTGRHHLITSAAGALGRRLRWLPAARLAGREVPALVEMAADDRALRTTTPRVLAEALFLFATARTRPSALGAGDHAVVARVRRLLEPSPLPRAVRTAWWVAAVVLPATPVLLACGP</sequence>
<keyword evidence="1 6" id="KW-0645">Protease</keyword>
<keyword evidence="7" id="KW-0812">Transmembrane</keyword>
<feature type="transmembrane region" description="Helical" evidence="7">
    <location>
        <begin position="35"/>
        <end position="54"/>
    </location>
</feature>
<evidence type="ECO:0000256" key="6">
    <source>
        <dbReference type="RuleBase" id="RU003983"/>
    </source>
</evidence>
<evidence type="ECO:0000256" key="5">
    <source>
        <dbReference type="ARBA" id="ARBA00023049"/>
    </source>
</evidence>
<keyword evidence="2" id="KW-0479">Metal-binding</keyword>
<evidence type="ECO:0000259" key="8">
    <source>
        <dbReference type="Pfam" id="PF01435"/>
    </source>
</evidence>
<organism evidence="9 10">
    <name type="scientific">Kitasatospora arboriphila</name>
    <dbReference type="NCBI Taxonomy" id="258052"/>
    <lineage>
        <taxon>Bacteria</taxon>
        <taxon>Bacillati</taxon>
        <taxon>Actinomycetota</taxon>
        <taxon>Actinomycetes</taxon>
        <taxon>Kitasatosporales</taxon>
        <taxon>Streptomycetaceae</taxon>
        <taxon>Kitasatospora</taxon>
    </lineage>
</organism>
<dbReference type="InterPro" id="IPR052173">
    <property type="entry name" value="Beta-lactam_resp_regulator"/>
</dbReference>
<comment type="cofactor">
    <cofactor evidence="6">
        <name>Zn(2+)</name>
        <dbReference type="ChEBI" id="CHEBI:29105"/>
    </cofactor>
    <text evidence="6">Binds 1 zinc ion per subunit.</text>
</comment>
<keyword evidence="7" id="KW-0472">Membrane</keyword>
<keyword evidence="10" id="KW-1185">Reference proteome</keyword>
<gene>
    <name evidence="9" type="ORF">GCM10009663_31680</name>
</gene>
<evidence type="ECO:0000256" key="1">
    <source>
        <dbReference type="ARBA" id="ARBA00022670"/>
    </source>
</evidence>
<comment type="caution">
    <text evidence="9">The sequence shown here is derived from an EMBL/GenBank/DDBJ whole genome shotgun (WGS) entry which is preliminary data.</text>
</comment>
<evidence type="ECO:0000313" key="10">
    <source>
        <dbReference type="Proteomes" id="UP001499987"/>
    </source>
</evidence>
<proteinExistence type="inferred from homology"/>
<keyword evidence="5 6" id="KW-0482">Metalloprotease</keyword>
<evidence type="ECO:0000256" key="7">
    <source>
        <dbReference type="SAM" id="Phobius"/>
    </source>
</evidence>
<evidence type="ECO:0000313" key="9">
    <source>
        <dbReference type="EMBL" id="GAA1085623.1"/>
    </source>
</evidence>
<reference evidence="9 10" key="1">
    <citation type="journal article" date="2019" name="Int. J. Syst. Evol. Microbiol.">
        <title>The Global Catalogue of Microorganisms (GCM) 10K type strain sequencing project: providing services to taxonomists for standard genome sequencing and annotation.</title>
        <authorList>
            <consortium name="The Broad Institute Genomics Platform"/>
            <consortium name="The Broad Institute Genome Sequencing Center for Infectious Disease"/>
            <person name="Wu L."/>
            <person name="Ma J."/>
        </authorList>
    </citation>
    <scope>NUCLEOTIDE SEQUENCE [LARGE SCALE GENOMIC DNA]</scope>
    <source>
        <strain evidence="9 10">JCM 13002</strain>
    </source>
</reference>
<evidence type="ECO:0000256" key="2">
    <source>
        <dbReference type="ARBA" id="ARBA00022723"/>
    </source>
</evidence>
<name>A0ABN1THN0_9ACTN</name>
<accession>A0ABN1THN0</accession>
<keyword evidence="3 6" id="KW-0378">Hydrolase</keyword>
<dbReference type="RefSeq" id="WP_344624248.1">
    <property type="nucleotide sequence ID" value="NZ_BAAALD010000026.1"/>
</dbReference>
<dbReference type="PANTHER" id="PTHR34978:SF3">
    <property type="entry name" value="SLR0241 PROTEIN"/>
    <property type="match status" value="1"/>
</dbReference>
<evidence type="ECO:0000256" key="3">
    <source>
        <dbReference type="ARBA" id="ARBA00022801"/>
    </source>
</evidence>
<feature type="domain" description="Peptidase M48" evidence="8">
    <location>
        <begin position="133"/>
        <end position="191"/>
    </location>
</feature>
<keyword evidence="7" id="KW-1133">Transmembrane helix</keyword>
<feature type="transmembrane region" description="Helical" evidence="7">
    <location>
        <begin position="88"/>
        <end position="108"/>
    </location>
</feature>
<keyword evidence="4 6" id="KW-0862">Zinc</keyword>
<dbReference type="EMBL" id="BAAALD010000026">
    <property type="protein sequence ID" value="GAA1085623.1"/>
    <property type="molecule type" value="Genomic_DNA"/>
</dbReference>